<proteinExistence type="predicted"/>
<evidence type="ECO:0000313" key="1">
    <source>
        <dbReference type="EMBL" id="GAG35655.1"/>
    </source>
</evidence>
<gene>
    <name evidence="1" type="ORF">S01H1_74282</name>
</gene>
<feature type="non-terminal residue" evidence="1">
    <location>
        <position position="54"/>
    </location>
</feature>
<comment type="caution">
    <text evidence="1">The sequence shown here is derived from an EMBL/GenBank/DDBJ whole genome shotgun (WGS) entry which is preliminary data.</text>
</comment>
<dbReference type="EMBL" id="BARS01049687">
    <property type="protein sequence ID" value="GAG35655.1"/>
    <property type="molecule type" value="Genomic_DNA"/>
</dbReference>
<name>X0WY68_9ZZZZ</name>
<protein>
    <submittedName>
        <fullName evidence="1">Uncharacterized protein</fullName>
    </submittedName>
</protein>
<dbReference type="AlphaFoldDB" id="X0WY68"/>
<organism evidence="1">
    <name type="scientific">marine sediment metagenome</name>
    <dbReference type="NCBI Taxonomy" id="412755"/>
    <lineage>
        <taxon>unclassified sequences</taxon>
        <taxon>metagenomes</taxon>
        <taxon>ecological metagenomes</taxon>
    </lineage>
</organism>
<reference evidence="1" key="1">
    <citation type="journal article" date="2014" name="Front. Microbiol.">
        <title>High frequency of phylogenetically diverse reductive dehalogenase-homologous genes in deep subseafloor sedimentary metagenomes.</title>
        <authorList>
            <person name="Kawai M."/>
            <person name="Futagami T."/>
            <person name="Toyoda A."/>
            <person name="Takaki Y."/>
            <person name="Nishi S."/>
            <person name="Hori S."/>
            <person name="Arai W."/>
            <person name="Tsubouchi T."/>
            <person name="Morono Y."/>
            <person name="Uchiyama I."/>
            <person name="Ito T."/>
            <person name="Fujiyama A."/>
            <person name="Inagaki F."/>
            <person name="Takami H."/>
        </authorList>
    </citation>
    <scope>NUCLEOTIDE SEQUENCE</scope>
    <source>
        <strain evidence="1">Expedition CK06-06</strain>
    </source>
</reference>
<sequence length="54" mass="5703">MLWIPLAVLGCLLWISAAAAQITEQSLPDTFADIIGKLSSLADRSTGTAENQEA</sequence>
<accession>X0WY68</accession>